<evidence type="ECO:0000259" key="7">
    <source>
        <dbReference type="Pfam" id="PF17777"/>
    </source>
</evidence>
<organism evidence="8">
    <name type="scientific">Fervidicoccus fontis</name>
    <dbReference type="NCBI Taxonomy" id="683846"/>
    <lineage>
        <taxon>Archaea</taxon>
        <taxon>Thermoproteota</taxon>
        <taxon>Thermoprotei</taxon>
        <taxon>Fervidicoccales</taxon>
        <taxon>Fervidicoccaceae</taxon>
        <taxon>Fervidicoccus</taxon>
    </lineage>
</organism>
<dbReference type="InterPro" id="IPR001790">
    <property type="entry name" value="Ribosomal_uL10"/>
</dbReference>
<dbReference type="Gene3D" id="6.10.140.760">
    <property type="match status" value="1"/>
</dbReference>
<dbReference type="GO" id="GO:0070180">
    <property type="term" value="F:large ribosomal subunit rRNA binding"/>
    <property type="evidence" value="ECO:0007669"/>
    <property type="project" value="TreeGrafter"/>
</dbReference>
<dbReference type="Pfam" id="PF17777">
    <property type="entry name" value="RL10P_insert"/>
    <property type="match status" value="1"/>
</dbReference>
<keyword evidence="2" id="KW-0699">rRNA-binding</keyword>
<dbReference type="InterPro" id="IPR043164">
    <property type="entry name" value="Ribosomal_uL10-like_insert_sf"/>
</dbReference>
<dbReference type="InterPro" id="IPR043141">
    <property type="entry name" value="Ribosomal_uL10-like_sf"/>
</dbReference>
<feature type="non-terminal residue" evidence="8">
    <location>
        <position position="324"/>
    </location>
</feature>
<dbReference type="AlphaFoldDB" id="A0A7C2UKM7"/>
<dbReference type="GO" id="GO:0000027">
    <property type="term" value="P:ribosomal large subunit assembly"/>
    <property type="evidence" value="ECO:0007669"/>
    <property type="project" value="TreeGrafter"/>
</dbReference>
<dbReference type="GO" id="GO:0002181">
    <property type="term" value="P:cytoplasmic translation"/>
    <property type="evidence" value="ECO:0007669"/>
    <property type="project" value="TreeGrafter"/>
</dbReference>
<evidence type="ECO:0000256" key="5">
    <source>
        <dbReference type="ARBA" id="ARBA00023274"/>
    </source>
</evidence>
<sequence>MRLVQKKREIPRNKKEEVEELERLFKEYPVLAVIDASSLSATLLQKVKYFLKKKYGDSIVIKSTKNNLLVLAAKLAGIKGAEDLESKIKGQKIFIFSKLNPFILYSQVTKIKLPAPAKAGMKVEKEIAVEPMDTKLPPGPLLSAFGKLRIPTKVQGGTIWIAKRTVLAKPGDVITEDLASMLQRLGIYPAEEGISIEFALDNGVILGAQQLKIDVEQYAVQLAQAFSMAIGFASEIAYPEPDVLKLSIAKAFRKALAVATETAFVTPETAEAIISAALKRANAIVLAMGEKAKELGIEAVAPVAVAAAPATQPAAEQKPKEEKK</sequence>
<dbReference type="SUPFAM" id="SSF160369">
    <property type="entry name" value="Ribosomal protein L10-like"/>
    <property type="match status" value="1"/>
</dbReference>
<evidence type="ECO:0000256" key="2">
    <source>
        <dbReference type="ARBA" id="ARBA00022730"/>
    </source>
</evidence>
<dbReference type="Gene3D" id="3.30.70.1730">
    <property type="match status" value="1"/>
</dbReference>
<dbReference type="Proteomes" id="UP000885664">
    <property type="component" value="Unassembled WGS sequence"/>
</dbReference>
<evidence type="ECO:0000256" key="1">
    <source>
        <dbReference type="ARBA" id="ARBA00008889"/>
    </source>
</evidence>
<dbReference type="InterPro" id="IPR050323">
    <property type="entry name" value="Ribosomal_protein_uL10"/>
</dbReference>
<evidence type="ECO:0000256" key="6">
    <source>
        <dbReference type="ARBA" id="ARBA00035502"/>
    </source>
</evidence>
<keyword evidence="4 8" id="KW-0689">Ribosomal protein</keyword>
<keyword evidence="5" id="KW-0687">Ribonucleoprotein</keyword>
<dbReference type="InterPro" id="IPR040637">
    <property type="entry name" value="Ribosomal_uL10-like_insert"/>
</dbReference>
<accession>A0A7C2UKM7</accession>
<keyword evidence="3" id="KW-0694">RNA-binding</keyword>
<gene>
    <name evidence="8" type="primary">rplJ</name>
    <name evidence="8" type="ORF">ENO36_00935</name>
</gene>
<protein>
    <recommendedName>
        <fullName evidence="6">50S ribosomal protein L10</fullName>
    </recommendedName>
</protein>
<dbReference type="EMBL" id="DSFE01000026">
    <property type="protein sequence ID" value="HEU97409.1"/>
    <property type="molecule type" value="Genomic_DNA"/>
</dbReference>
<evidence type="ECO:0000256" key="3">
    <source>
        <dbReference type="ARBA" id="ARBA00022884"/>
    </source>
</evidence>
<dbReference type="PANTHER" id="PTHR45699:SF3">
    <property type="entry name" value="LARGE RIBOSOMAL SUBUNIT PROTEIN UL10"/>
    <property type="match status" value="1"/>
</dbReference>
<dbReference type="GO" id="GO:0022625">
    <property type="term" value="C:cytosolic large ribosomal subunit"/>
    <property type="evidence" value="ECO:0007669"/>
    <property type="project" value="TreeGrafter"/>
</dbReference>
<dbReference type="HAMAP" id="MF_00280">
    <property type="entry name" value="Ribosomal_uL10_arch"/>
    <property type="match status" value="1"/>
</dbReference>
<dbReference type="Gene3D" id="3.90.105.20">
    <property type="match status" value="1"/>
</dbReference>
<evidence type="ECO:0000256" key="4">
    <source>
        <dbReference type="ARBA" id="ARBA00022980"/>
    </source>
</evidence>
<feature type="domain" description="Large ribosomal subunit protein uL10-like insertion" evidence="7">
    <location>
        <begin position="117"/>
        <end position="187"/>
    </location>
</feature>
<dbReference type="PANTHER" id="PTHR45699">
    <property type="entry name" value="60S ACIDIC RIBOSOMAL PROTEIN P0"/>
    <property type="match status" value="1"/>
</dbReference>
<reference evidence="8" key="1">
    <citation type="journal article" date="2020" name="mSystems">
        <title>Genome- and Community-Level Interaction Insights into Carbon Utilization and Element Cycling Functions of Hydrothermarchaeota in Hydrothermal Sediment.</title>
        <authorList>
            <person name="Zhou Z."/>
            <person name="Liu Y."/>
            <person name="Xu W."/>
            <person name="Pan J."/>
            <person name="Luo Z.H."/>
            <person name="Li M."/>
        </authorList>
    </citation>
    <scope>NUCLEOTIDE SEQUENCE [LARGE SCALE GENOMIC DNA]</scope>
    <source>
        <strain evidence="8">SpSt-1259</strain>
    </source>
</reference>
<dbReference type="Pfam" id="PF00466">
    <property type="entry name" value="Ribosomal_L10"/>
    <property type="match status" value="1"/>
</dbReference>
<name>A0A7C2UKM7_9CREN</name>
<comment type="caution">
    <text evidence="8">The sequence shown here is derived from an EMBL/GenBank/DDBJ whole genome shotgun (WGS) entry which is preliminary data.</text>
</comment>
<dbReference type="GO" id="GO:0003735">
    <property type="term" value="F:structural constituent of ribosome"/>
    <property type="evidence" value="ECO:0007669"/>
    <property type="project" value="TreeGrafter"/>
</dbReference>
<proteinExistence type="inferred from homology"/>
<comment type="similarity">
    <text evidence="1">Belongs to the universal ribosomal protein uL10 family.</text>
</comment>
<evidence type="ECO:0000313" key="8">
    <source>
        <dbReference type="EMBL" id="HEU97409.1"/>
    </source>
</evidence>
<dbReference type="InterPro" id="IPR022909">
    <property type="entry name" value="Ribosomal_uL10_arc"/>
</dbReference>